<dbReference type="Proteomes" id="UP000282892">
    <property type="component" value="Chromosome"/>
</dbReference>
<sequence length="260" mass="30897">MSTPKTIVDEKYNEAIQSLKKINNLLFYDELKNLLKEREQTIAQLNEEVYESVEKMQHSMKKVPIDISDQLREEIVTPQSELFDSEINHFHEKIILLEKKISQWQQQYQEYITKTEKLLADLRELQRNDYKFMDMQTEKVLEAIRTSQEEIHGLFGRELNEQASVTNVKYESVGERLSFIMNHLTSFEANLLTEAEEWKIQHQQAQKDLQVKWNEKWDEKWKHHHDTTAKKEKNLKKWLIGLAVGQGISIILLAVFLILK</sequence>
<proteinExistence type="predicted"/>
<keyword evidence="2" id="KW-0812">Transmembrane</keyword>
<dbReference type="AlphaFoldDB" id="A0A3Q9QXE0"/>
<dbReference type="EMBL" id="CP022572">
    <property type="protein sequence ID" value="AZU62670.1"/>
    <property type="molecule type" value="Genomic_DNA"/>
</dbReference>
<protein>
    <submittedName>
        <fullName evidence="3">Uncharacterized protein</fullName>
    </submittedName>
</protein>
<evidence type="ECO:0000256" key="1">
    <source>
        <dbReference type="SAM" id="Coils"/>
    </source>
</evidence>
<feature type="transmembrane region" description="Helical" evidence="2">
    <location>
        <begin position="238"/>
        <end position="259"/>
    </location>
</feature>
<feature type="coiled-coil region" evidence="1">
    <location>
        <begin position="94"/>
        <end position="128"/>
    </location>
</feature>
<reference evidence="3 4" key="1">
    <citation type="submission" date="2017-07" db="EMBL/GenBank/DDBJ databases">
        <title>The complete genome sequence of Bacillus mesonae strain H20-5, an efficient strain improving plant abiotic stress resistance.</title>
        <authorList>
            <person name="Kim S.Y."/>
            <person name="Song H."/>
            <person name="Sang M.K."/>
            <person name="Weon H.-Y."/>
            <person name="Song J."/>
        </authorList>
    </citation>
    <scope>NUCLEOTIDE SEQUENCE [LARGE SCALE GENOMIC DNA]</scope>
    <source>
        <strain evidence="3 4">H20-5</strain>
    </source>
</reference>
<gene>
    <name evidence="3" type="ORF">CHR53_16135</name>
</gene>
<accession>A0A3Q9QXE0</accession>
<evidence type="ECO:0000313" key="4">
    <source>
        <dbReference type="Proteomes" id="UP000282892"/>
    </source>
</evidence>
<dbReference type="OrthoDB" id="2863383at2"/>
<dbReference type="KEGG" id="nmk:CHR53_16135"/>
<organism evidence="3 4">
    <name type="scientific">Neobacillus mesonae</name>
    <dbReference type="NCBI Taxonomy" id="1193713"/>
    <lineage>
        <taxon>Bacteria</taxon>
        <taxon>Bacillati</taxon>
        <taxon>Bacillota</taxon>
        <taxon>Bacilli</taxon>
        <taxon>Bacillales</taxon>
        <taxon>Bacillaceae</taxon>
        <taxon>Neobacillus</taxon>
    </lineage>
</organism>
<keyword evidence="1" id="KW-0175">Coiled coil</keyword>
<keyword evidence="4" id="KW-1185">Reference proteome</keyword>
<keyword evidence="2" id="KW-0472">Membrane</keyword>
<name>A0A3Q9QXE0_9BACI</name>
<evidence type="ECO:0000313" key="3">
    <source>
        <dbReference type="EMBL" id="AZU62670.1"/>
    </source>
</evidence>
<keyword evidence="2" id="KW-1133">Transmembrane helix</keyword>
<evidence type="ECO:0000256" key="2">
    <source>
        <dbReference type="SAM" id="Phobius"/>
    </source>
</evidence>
<dbReference type="RefSeq" id="WP_127487477.1">
    <property type="nucleotide sequence ID" value="NZ_CP022572.1"/>
</dbReference>